<dbReference type="AlphaFoldDB" id="A0A286FAP9"/>
<reference evidence="2" key="1">
    <citation type="submission" date="2017-09" db="EMBL/GenBank/DDBJ databases">
        <authorList>
            <person name="Varghese N."/>
            <person name="Submissions S."/>
        </authorList>
    </citation>
    <scope>NUCLEOTIDE SEQUENCE [LARGE SCALE GENOMIC DNA]</scope>
    <source>
        <strain evidence="2">DSM 29961</strain>
    </source>
</reference>
<proteinExistence type="predicted"/>
<accession>A0A286FAP9</accession>
<dbReference type="EMBL" id="OCNH01000001">
    <property type="protein sequence ID" value="SOD80273.1"/>
    <property type="molecule type" value="Genomic_DNA"/>
</dbReference>
<name>A0A286FAP9_9BACT</name>
<organism evidence="1 2">
    <name type="scientific">Spirosoma fluviale</name>
    <dbReference type="NCBI Taxonomy" id="1597977"/>
    <lineage>
        <taxon>Bacteria</taxon>
        <taxon>Pseudomonadati</taxon>
        <taxon>Bacteroidota</taxon>
        <taxon>Cytophagia</taxon>
        <taxon>Cytophagales</taxon>
        <taxon>Cytophagaceae</taxon>
        <taxon>Spirosoma</taxon>
    </lineage>
</organism>
<protein>
    <submittedName>
        <fullName evidence="1">Uncharacterized protein</fullName>
    </submittedName>
</protein>
<dbReference type="Proteomes" id="UP000219452">
    <property type="component" value="Unassembled WGS sequence"/>
</dbReference>
<gene>
    <name evidence="1" type="ORF">SAMN06269250_1319</name>
</gene>
<dbReference type="RefSeq" id="WP_179830123.1">
    <property type="nucleotide sequence ID" value="NZ_OCNH01000001.1"/>
</dbReference>
<evidence type="ECO:0000313" key="1">
    <source>
        <dbReference type="EMBL" id="SOD80273.1"/>
    </source>
</evidence>
<keyword evidence="2" id="KW-1185">Reference proteome</keyword>
<evidence type="ECO:0000313" key="2">
    <source>
        <dbReference type="Proteomes" id="UP000219452"/>
    </source>
</evidence>
<sequence length="56" mass="6895">METQTKPMTAREKIRKLVEVKEQVQREARERYQTDPEYRAVFEKLRTEIAEQRKNK</sequence>